<evidence type="ECO:0000313" key="8">
    <source>
        <dbReference type="Proteomes" id="UP000326671"/>
    </source>
</evidence>
<dbReference type="InterPro" id="IPR001107">
    <property type="entry name" value="Band_7"/>
</dbReference>
<dbReference type="GO" id="GO:0072659">
    <property type="term" value="P:protein localization to plasma membrane"/>
    <property type="evidence" value="ECO:0007669"/>
    <property type="project" value="TreeGrafter"/>
</dbReference>
<dbReference type="AlphaFoldDB" id="A0A5J5HQB0"/>
<dbReference type="Proteomes" id="UP000326671">
    <property type="component" value="Unassembled WGS sequence"/>
</dbReference>
<accession>A0A5J5HQB0</accession>
<gene>
    <name evidence="7" type="ORF">F4V44_12355</name>
</gene>
<dbReference type="InterPro" id="IPR036013">
    <property type="entry name" value="Band_7/SPFH_dom_sf"/>
</dbReference>
<keyword evidence="3" id="KW-0472">Membrane</keyword>
<evidence type="ECO:0000259" key="6">
    <source>
        <dbReference type="Pfam" id="PF15975"/>
    </source>
</evidence>
<dbReference type="PANTHER" id="PTHR13806">
    <property type="entry name" value="FLOTILLIN-RELATED"/>
    <property type="match status" value="1"/>
</dbReference>
<evidence type="ECO:0000256" key="4">
    <source>
        <dbReference type="SAM" id="Coils"/>
    </source>
</evidence>
<organism evidence="7 8">
    <name type="scientific">Niallia endozanthoxylica</name>
    <dbReference type="NCBI Taxonomy" id="2036016"/>
    <lineage>
        <taxon>Bacteria</taxon>
        <taxon>Bacillati</taxon>
        <taxon>Bacillota</taxon>
        <taxon>Bacilli</taxon>
        <taxon>Bacillales</taxon>
        <taxon>Bacillaceae</taxon>
        <taxon>Niallia</taxon>
    </lineage>
</organism>
<dbReference type="GO" id="GO:0005886">
    <property type="term" value="C:plasma membrane"/>
    <property type="evidence" value="ECO:0007669"/>
    <property type="project" value="TreeGrafter"/>
</dbReference>
<name>A0A5J5HQB0_9BACI</name>
<dbReference type="Pfam" id="PF15975">
    <property type="entry name" value="Flot"/>
    <property type="match status" value="1"/>
</dbReference>
<evidence type="ECO:0000256" key="3">
    <source>
        <dbReference type="ARBA" id="ARBA00023136"/>
    </source>
</evidence>
<dbReference type="GO" id="GO:0002020">
    <property type="term" value="F:protease binding"/>
    <property type="evidence" value="ECO:0007669"/>
    <property type="project" value="TreeGrafter"/>
</dbReference>
<keyword evidence="4" id="KW-0175">Coiled coil</keyword>
<sequence>MFKAILFILPFLVLLGIAAGIGFLTYKFRYRAAKSNQALIITGPKLGDPSKEPNIFTDEEGRAIKIIRGGGHLLKMNQTSTPVDLTSFQLKMTTPKVYTNGGVPIIADAVATVTVAGTLRGIAIYAEQFLGKKQEEIEEEISEVLGANLRAILSKMSVEAINADREAFNNQVTEVAQKQLDEMGFKITSLGLTDLRDADPKNGYLENLGRPLIAEARKTAETAEANSDKEIRIYKANANKEAQEEEIKRQTEIAESSKIKDLKEAAIKEETERARAKAEQSYELEKTRLSKEVQEENLKLLAQKKEEELRIQQLERERQVKLEEEQAKIRKAKADADYYETTKRAEAEARKAEIDGQAQAKIKEEQGLAEAKIKREQGLSEAEVIRQKGLAEAEAKRLLAEAIAQHGEVVIIEKLIDMLPQYAREVASPLKNIESVKIVDTGSGDGLASYGKSIGATMLNIKEPLKELTGIDISKLLTDLVNRGNTHTTVVIPEKESRAVEPIVSHVEDNKLNEQNTSHIEEKQ</sequence>
<dbReference type="InterPro" id="IPR027705">
    <property type="entry name" value="Flotillin_fam"/>
</dbReference>
<dbReference type="OrthoDB" id="9786220at2"/>
<evidence type="ECO:0000313" key="7">
    <source>
        <dbReference type="EMBL" id="KAA9023922.1"/>
    </source>
</evidence>
<dbReference type="InterPro" id="IPR031905">
    <property type="entry name" value="Flotillin_C"/>
</dbReference>
<comment type="similarity">
    <text evidence="2">Belongs to the band 7/mec-2 family. Flotillin subfamily.</text>
</comment>
<dbReference type="Gene3D" id="3.30.479.30">
    <property type="entry name" value="Band 7 domain"/>
    <property type="match status" value="1"/>
</dbReference>
<dbReference type="PANTHER" id="PTHR13806:SF46">
    <property type="entry name" value="FLOTILLIN-1-RELATED"/>
    <property type="match status" value="1"/>
</dbReference>
<comment type="subcellular location">
    <subcellularLocation>
        <location evidence="1">Membrane</location>
    </subcellularLocation>
</comment>
<dbReference type="RefSeq" id="WP_150440322.1">
    <property type="nucleotide sequence ID" value="NZ_VYKL01000018.1"/>
</dbReference>
<keyword evidence="8" id="KW-1185">Reference proteome</keyword>
<evidence type="ECO:0000256" key="2">
    <source>
        <dbReference type="ARBA" id="ARBA00007161"/>
    </source>
</evidence>
<protein>
    <submittedName>
        <fullName evidence="7">Flotillin family protein</fullName>
    </submittedName>
</protein>
<dbReference type="Pfam" id="PF01145">
    <property type="entry name" value="Band_7"/>
    <property type="match status" value="1"/>
</dbReference>
<feature type="coiled-coil region" evidence="4">
    <location>
        <begin position="235"/>
        <end position="342"/>
    </location>
</feature>
<dbReference type="SUPFAM" id="SSF117892">
    <property type="entry name" value="Band 7/SPFH domain"/>
    <property type="match status" value="1"/>
</dbReference>
<proteinExistence type="inferred from homology"/>
<feature type="domain" description="Flotillin C-terminal" evidence="6">
    <location>
        <begin position="371"/>
        <end position="446"/>
    </location>
</feature>
<evidence type="ECO:0000256" key="1">
    <source>
        <dbReference type="ARBA" id="ARBA00004370"/>
    </source>
</evidence>
<comment type="caution">
    <text evidence="7">The sequence shown here is derived from an EMBL/GenBank/DDBJ whole genome shotgun (WGS) entry which is preliminary data.</text>
</comment>
<dbReference type="CDD" id="cd03399">
    <property type="entry name" value="SPFH_flotillin"/>
    <property type="match status" value="1"/>
</dbReference>
<evidence type="ECO:0000259" key="5">
    <source>
        <dbReference type="Pfam" id="PF01145"/>
    </source>
</evidence>
<dbReference type="EMBL" id="VYKL01000018">
    <property type="protein sequence ID" value="KAA9023922.1"/>
    <property type="molecule type" value="Genomic_DNA"/>
</dbReference>
<reference evidence="7 8" key="1">
    <citation type="submission" date="2019-09" db="EMBL/GenBank/DDBJ databases">
        <title>Whole genome sequences of isolates from the Mars Exploration Rovers.</title>
        <authorList>
            <person name="Seuylemezian A."/>
            <person name="Vaishampayan P."/>
        </authorList>
    </citation>
    <scope>NUCLEOTIDE SEQUENCE [LARGE SCALE GENOMIC DNA]</scope>
    <source>
        <strain evidence="7 8">MER_TA_151</strain>
    </source>
</reference>
<feature type="domain" description="Band 7" evidence="5">
    <location>
        <begin position="34"/>
        <end position="228"/>
    </location>
</feature>